<organism evidence="1 2">
    <name type="scientific">Phytophthora rubi</name>
    <dbReference type="NCBI Taxonomy" id="129364"/>
    <lineage>
        <taxon>Eukaryota</taxon>
        <taxon>Sar</taxon>
        <taxon>Stramenopiles</taxon>
        <taxon>Oomycota</taxon>
        <taxon>Peronosporomycetes</taxon>
        <taxon>Peronosporales</taxon>
        <taxon>Peronosporaceae</taxon>
        <taxon>Phytophthora</taxon>
    </lineage>
</organism>
<reference evidence="1 2" key="1">
    <citation type="submission" date="2018-09" db="EMBL/GenBank/DDBJ databases">
        <title>Genomic investigation of the strawberry pathogen Phytophthora fragariae indicates pathogenicity is determined by transcriptional variation in three key races.</title>
        <authorList>
            <person name="Adams T.M."/>
            <person name="Armitage A.D."/>
            <person name="Sobczyk M.K."/>
            <person name="Bates H.J."/>
            <person name="Dunwell J.M."/>
            <person name="Nellist C.F."/>
            <person name="Harrison R.J."/>
        </authorList>
    </citation>
    <scope>NUCLEOTIDE SEQUENCE [LARGE SCALE GENOMIC DNA]</scope>
    <source>
        <strain evidence="1 2">SCRP324</strain>
    </source>
</reference>
<proteinExistence type="predicted"/>
<dbReference type="OrthoDB" id="128050at2759"/>
<evidence type="ECO:0000313" key="1">
    <source>
        <dbReference type="EMBL" id="KAE9045930.1"/>
    </source>
</evidence>
<dbReference type="Proteomes" id="UP000435112">
    <property type="component" value="Unassembled WGS sequence"/>
</dbReference>
<sequence length="312" mass="35606">MADADRADCNALPKGFGDNPHFRFLMCFFHVMKHIRGRVKLLFSVAQARVLTEVYDLHFARSQANYLEMLRAVWRRWMIDPTLIPFVQYFNGQWITGHFNSWHVFVTASGFASTNNPAEMFNALLKRDYTLRRRLKMDTLLRELSACYQDQPSTTRAFEFAVCPAPTLARRVSEMVREQLLGVAEDQDIDSVRAGSCCILRVISLRAVVFRWHPNNGARQTSLCQPRWAPIMRGRKSRESLWTAGPWMCSASVVHATTVSRSGRAFTFCLRYESLGTSTAAEEKCSLAVGRESGARSLFFLTLDACRRLTLL</sequence>
<dbReference type="AlphaFoldDB" id="A0A6A3NTG1"/>
<comment type="caution">
    <text evidence="1">The sequence shown here is derived from an EMBL/GenBank/DDBJ whole genome shotgun (WGS) entry which is preliminary data.</text>
</comment>
<evidence type="ECO:0008006" key="3">
    <source>
        <dbReference type="Google" id="ProtNLM"/>
    </source>
</evidence>
<gene>
    <name evidence="1" type="ORF">PR002_g1936</name>
</gene>
<dbReference type="EMBL" id="QXFU01000061">
    <property type="protein sequence ID" value="KAE9045930.1"/>
    <property type="molecule type" value="Genomic_DNA"/>
</dbReference>
<protein>
    <recommendedName>
        <fullName evidence="3">MULE transposase domain-containing protein</fullName>
    </recommendedName>
</protein>
<name>A0A6A3NTG1_9STRA</name>
<evidence type="ECO:0000313" key="2">
    <source>
        <dbReference type="Proteomes" id="UP000435112"/>
    </source>
</evidence>
<accession>A0A6A3NTG1</accession>